<evidence type="ECO:0000313" key="1">
    <source>
        <dbReference type="EMBL" id="CAL8141589.1"/>
    </source>
</evidence>
<comment type="caution">
    <text evidence="1">The sequence shown here is derived from an EMBL/GenBank/DDBJ whole genome shotgun (WGS) entry which is preliminary data.</text>
</comment>
<proteinExistence type="predicted"/>
<dbReference type="Proteomes" id="UP001642540">
    <property type="component" value="Unassembled WGS sequence"/>
</dbReference>
<organism evidence="1 2">
    <name type="scientific">Orchesella dallaii</name>
    <dbReference type="NCBI Taxonomy" id="48710"/>
    <lineage>
        <taxon>Eukaryota</taxon>
        <taxon>Metazoa</taxon>
        <taxon>Ecdysozoa</taxon>
        <taxon>Arthropoda</taxon>
        <taxon>Hexapoda</taxon>
        <taxon>Collembola</taxon>
        <taxon>Entomobryomorpha</taxon>
        <taxon>Entomobryoidea</taxon>
        <taxon>Orchesellidae</taxon>
        <taxon>Orchesellinae</taxon>
        <taxon>Orchesella</taxon>
    </lineage>
</organism>
<reference evidence="1 2" key="1">
    <citation type="submission" date="2024-08" db="EMBL/GenBank/DDBJ databases">
        <authorList>
            <person name="Cucini C."/>
            <person name="Frati F."/>
        </authorList>
    </citation>
    <scope>NUCLEOTIDE SEQUENCE [LARGE SCALE GENOMIC DNA]</scope>
</reference>
<accession>A0ABP1S1U1</accession>
<evidence type="ECO:0000313" key="2">
    <source>
        <dbReference type="Proteomes" id="UP001642540"/>
    </source>
</evidence>
<name>A0ABP1S1U1_9HEXA</name>
<dbReference type="EMBL" id="CAXLJM020000147">
    <property type="protein sequence ID" value="CAL8141589.1"/>
    <property type="molecule type" value="Genomic_DNA"/>
</dbReference>
<protein>
    <submittedName>
        <fullName evidence="1">Uncharacterized protein</fullName>
    </submittedName>
</protein>
<keyword evidence="2" id="KW-1185">Reference proteome</keyword>
<gene>
    <name evidence="1" type="ORF">ODALV1_LOCUS28787</name>
</gene>
<sequence>MNIFSPDWGWSLKLTFRNESITVDGHSGDHPISIHSLGKSTIVHIGKFRMYMRSLGLVHFSARGKRNPGYMSQGTTSHIATVDTQCPGPAIHVIYNFTIGIQDHIF</sequence>